<dbReference type="Proteomes" id="UP001163223">
    <property type="component" value="Chromosome"/>
</dbReference>
<name>A0ACD4NMD4_9HYPH</name>
<dbReference type="EMBL" id="CP113520">
    <property type="protein sequence ID" value="WAJ27893.1"/>
    <property type="molecule type" value="Genomic_DNA"/>
</dbReference>
<evidence type="ECO:0000313" key="1">
    <source>
        <dbReference type="EMBL" id="WAJ27893.1"/>
    </source>
</evidence>
<organism evidence="1 2">
    <name type="scientific">Antarcticirhabdus aurantiaca</name>
    <dbReference type="NCBI Taxonomy" id="2606717"/>
    <lineage>
        <taxon>Bacteria</taxon>
        <taxon>Pseudomonadati</taxon>
        <taxon>Pseudomonadota</taxon>
        <taxon>Alphaproteobacteria</taxon>
        <taxon>Hyphomicrobiales</taxon>
        <taxon>Aurantimonadaceae</taxon>
        <taxon>Antarcticirhabdus</taxon>
    </lineage>
</organism>
<keyword evidence="2" id="KW-1185">Reference proteome</keyword>
<evidence type="ECO:0000313" key="2">
    <source>
        <dbReference type="Proteomes" id="UP001163223"/>
    </source>
</evidence>
<gene>
    <name evidence="1" type="ORF">OXU80_24120</name>
</gene>
<reference evidence="1" key="1">
    <citation type="submission" date="2022-11" db="EMBL/GenBank/DDBJ databases">
        <title>beta-Carotene-producing bacterium, Jeongeuplla avenae sp. nov., alleviates the salt stress of Arabidopsis seedlings.</title>
        <authorList>
            <person name="Jiang L."/>
            <person name="Lee J."/>
        </authorList>
    </citation>
    <scope>NUCLEOTIDE SEQUENCE</scope>
    <source>
        <strain evidence="1">DY_R2A_6</strain>
    </source>
</reference>
<proteinExistence type="predicted"/>
<protein>
    <submittedName>
        <fullName evidence="1">Response regulator</fullName>
    </submittedName>
</protein>
<accession>A0ACD4NMD4</accession>
<sequence length="127" mass="13927">MSFAFEAQNLEGKRILVVEDDYIQATSLADAIQRRGGHVIGPVPDVATALELVEKEGLPDAAVLDISLGDEASFAVSTCLREHGVPMLFVTGYDDWFMPNELDDIAVCQKPMDAENILRLLLPLRRG</sequence>